<dbReference type="Gene3D" id="3.40.50.150">
    <property type="entry name" value="Vaccinia Virus protein VP39"/>
    <property type="match status" value="1"/>
</dbReference>
<dbReference type="PANTHER" id="PTHR43861:SF1">
    <property type="entry name" value="TRANS-ACONITATE 2-METHYLTRANSFERASE"/>
    <property type="match status" value="1"/>
</dbReference>
<protein>
    <recommendedName>
        <fullName evidence="1">Methyltransferase domain-containing protein</fullName>
    </recommendedName>
</protein>
<dbReference type="EMBL" id="HBFP01004517">
    <property type="protein sequence ID" value="CAD8818823.1"/>
    <property type="molecule type" value="Transcribed_RNA"/>
</dbReference>
<proteinExistence type="predicted"/>
<reference evidence="2" key="1">
    <citation type="submission" date="2021-01" db="EMBL/GenBank/DDBJ databases">
        <authorList>
            <person name="Corre E."/>
            <person name="Pelletier E."/>
            <person name="Niang G."/>
            <person name="Scheremetjew M."/>
            <person name="Finn R."/>
            <person name="Kale V."/>
            <person name="Holt S."/>
            <person name="Cochrane G."/>
            <person name="Meng A."/>
            <person name="Brown T."/>
            <person name="Cohen L."/>
        </authorList>
    </citation>
    <scope>NUCLEOTIDE SEQUENCE</scope>
    <source>
        <strain evidence="2">CCMP3278</strain>
    </source>
</reference>
<dbReference type="CDD" id="cd02440">
    <property type="entry name" value="AdoMet_MTases"/>
    <property type="match status" value="1"/>
</dbReference>
<feature type="domain" description="Methyltransferase" evidence="1">
    <location>
        <begin position="49"/>
        <end position="177"/>
    </location>
</feature>
<evidence type="ECO:0000259" key="1">
    <source>
        <dbReference type="Pfam" id="PF13847"/>
    </source>
</evidence>
<accession>A0A6T6M024</accession>
<sequence>MNFDAPLSGSDQGWNSDVLALKYFRNSETQRGNAFGWILKCYPPSEFAHRAVHIIDYGCGDGKISAMLAQMILPSNGTVTAVDISEHLLKIAQSRFQSQTLYPNLKFIHEDSSVAENISNSELIPLADVITMSMVGHLLQDPLQTLKNLRRKLKPNGKFIAILPLSPCVEMKQAMQEQLEHFNVHRNSRPSGHRTLLNESECQEILTEAGFHRIATIQESTLNSFVNVDDFVDWCVGTLTANWNIPLSQSVPLFESIAKRFIELKPSSILSTGAMQIEDTLLKVYGEAGDD</sequence>
<gene>
    <name evidence="2" type="ORF">TOLI1172_LOCUS3211</name>
    <name evidence="3" type="ORF">TOLI1172_LOCUS3212</name>
</gene>
<dbReference type="Pfam" id="PF13847">
    <property type="entry name" value="Methyltransf_31"/>
    <property type="match status" value="1"/>
</dbReference>
<organism evidence="2">
    <name type="scientific">Timspurckia oligopyrenoides</name>
    <dbReference type="NCBI Taxonomy" id="708627"/>
    <lineage>
        <taxon>Eukaryota</taxon>
        <taxon>Rhodophyta</taxon>
        <taxon>Bangiophyceae</taxon>
        <taxon>Porphyridiales</taxon>
        <taxon>Porphyridiaceae</taxon>
        <taxon>Timspurckia</taxon>
    </lineage>
</organism>
<dbReference type="PANTHER" id="PTHR43861">
    <property type="entry name" value="TRANS-ACONITATE 2-METHYLTRANSFERASE-RELATED"/>
    <property type="match status" value="1"/>
</dbReference>
<dbReference type="InterPro" id="IPR025714">
    <property type="entry name" value="Methyltranfer_dom"/>
</dbReference>
<evidence type="ECO:0000313" key="2">
    <source>
        <dbReference type="EMBL" id="CAD8818822.1"/>
    </source>
</evidence>
<dbReference type="SUPFAM" id="SSF53335">
    <property type="entry name" value="S-adenosyl-L-methionine-dependent methyltransferases"/>
    <property type="match status" value="1"/>
</dbReference>
<dbReference type="AlphaFoldDB" id="A0A6T6M024"/>
<dbReference type="EMBL" id="HBFP01004516">
    <property type="protein sequence ID" value="CAD8818822.1"/>
    <property type="molecule type" value="Transcribed_RNA"/>
</dbReference>
<name>A0A6T6M024_9RHOD</name>
<evidence type="ECO:0000313" key="3">
    <source>
        <dbReference type="EMBL" id="CAD8818823.1"/>
    </source>
</evidence>
<dbReference type="InterPro" id="IPR029063">
    <property type="entry name" value="SAM-dependent_MTases_sf"/>
</dbReference>